<reference evidence="7" key="2">
    <citation type="submission" date="2012-08" db="EMBL/GenBank/DDBJ databases">
        <title>Genome sequence of Kazachstania naganishii.</title>
        <authorList>
            <person name="Gordon J.L."/>
            <person name="Armisen D."/>
            <person name="Proux-Wera E."/>
            <person name="OhEigeartaigh S.S."/>
            <person name="Byrne K.P."/>
            <person name="Wolfe K.H."/>
        </authorList>
    </citation>
    <scope>NUCLEOTIDE SEQUENCE [LARGE SCALE GENOMIC DNA]</scope>
    <source>
        <strain evidence="7">ATCC MYA-139 / BCRC 22969 / CBS 8797 / CCRC 22969 / KCTC 17520 / NBRC 10181 / NCYC 3082</strain>
    </source>
</reference>
<feature type="region of interest" description="Disordered" evidence="5">
    <location>
        <begin position="1"/>
        <end position="28"/>
    </location>
</feature>
<dbReference type="GO" id="GO:0017056">
    <property type="term" value="F:structural constituent of nuclear pore"/>
    <property type="evidence" value="ECO:0007669"/>
    <property type="project" value="EnsemblFungi"/>
</dbReference>
<keyword evidence="4" id="KW-0906">Nuclear pore complex</keyword>
<dbReference type="OMA" id="LLMCGQF"/>
<organism evidence="6 7">
    <name type="scientific">Huiozyma naganishii (strain ATCC MYA-139 / BCRC 22969 / CBS 8797 / KCTC 17520 / NBRC 10181 / NCYC 3082 / Yp74L-3)</name>
    <name type="common">Yeast</name>
    <name type="synonym">Kazachstania naganishii</name>
    <dbReference type="NCBI Taxonomy" id="1071383"/>
    <lineage>
        <taxon>Eukaryota</taxon>
        <taxon>Fungi</taxon>
        <taxon>Dikarya</taxon>
        <taxon>Ascomycota</taxon>
        <taxon>Saccharomycotina</taxon>
        <taxon>Saccharomycetes</taxon>
        <taxon>Saccharomycetales</taxon>
        <taxon>Saccharomycetaceae</taxon>
        <taxon>Huiozyma</taxon>
    </lineage>
</organism>
<evidence type="ECO:0000256" key="2">
    <source>
        <dbReference type="ARBA" id="ARBA00010186"/>
    </source>
</evidence>
<reference evidence="6 7" key="1">
    <citation type="journal article" date="2011" name="Proc. Natl. Acad. Sci. U.S.A.">
        <title>Evolutionary erosion of yeast sex chromosomes by mating-type switching accidents.</title>
        <authorList>
            <person name="Gordon J.L."/>
            <person name="Armisen D."/>
            <person name="Proux-Wera E."/>
            <person name="Oheigeartaigh S.S."/>
            <person name="Byrne K.P."/>
            <person name="Wolfe K.H."/>
        </authorList>
    </citation>
    <scope>NUCLEOTIDE SEQUENCE [LARGE SCALE GENOMIC DNA]</scope>
    <source>
        <strain evidence="7">ATCC MYA-139 / BCRC 22969 / CBS 8797 / CCRC 22969 / KCTC 17520 / NBRC 10181 / NCYC 3082</strain>
    </source>
</reference>
<comment type="subcellular location">
    <subcellularLocation>
        <location evidence="1">Nucleus envelope</location>
    </subcellularLocation>
    <subcellularLocation>
        <location evidence="4">Nucleus</location>
        <location evidence="4">Nuclear pore complex</location>
    </subcellularLocation>
</comment>
<dbReference type="eggNOG" id="KOG2168">
    <property type="taxonomic scope" value="Eukaryota"/>
</dbReference>
<protein>
    <recommendedName>
        <fullName evidence="4">Nuclear pore protein</fullName>
    </recommendedName>
</protein>
<keyword evidence="7" id="KW-1185">Reference proteome</keyword>
<evidence type="ECO:0000256" key="3">
    <source>
        <dbReference type="ARBA" id="ARBA00023242"/>
    </source>
</evidence>
<keyword evidence="4" id="KW-0653">Protein transport</keyword>
<evidence type="ECO:0000313" key="6">
    <source>
        <dbReference type="EMBL" id="CCK69997.1"/>
    </source>
</evidence>
<dbReference type="GO" id="GO:0044612">
    <property type="term" value="C:nuclear pore linkers"/>
    <property type="evidence" value="ECO:0007669"/>
    <property type="project" value="EnsemblFungi"/>
</dbReference>
<dbReference type="GeneID" id="34525686"/>
<dbReference type="GO" id="GO:0006999">
    <property type="term" value="P:nuclear pore organization"/>
    <property type="evidence" value="ECO:0007669"/>
    <property type="project" value="EnsemblFungi"/>
</dbReference>
<evidence type="ECO:0000256" key="1">
    <source>
        <dbReference type="ARBA" id="ARBA00004259"/>
    </source>
</evidence>
<keyword evidence="4" id="KW-0472">Membrane</keyword>
<dbReference type="STRING" id="1071383.J7RY18"/>
<dbReference type="Proteomes" id="UP000006310">
    <property type="component" value="Chromosome 4"/>
</dbReference>
<dbReference type="OrthoDB" id="1918363at2759"/>
<dbReference type="InterPro" id="IPR007231">
    <property type="entry name" value="Nucleoporin_int_Nup93/Nic96"/>
</dbReference>
<keyword evidence="4" id="KW-0813">Transport</keyword>
<dbReference type="GO" id="GO:0006606">
    <property type="term" value="P:protein import into nucleus"/>
    <property type="evidence" value="ECO:0007669"/>
    <property type="project" value="EnsemblFungi"/>
</dbReference>
<proteinExistence type="inferred from homology"/>
<keyword evidence="3 4" id="KW-0539">Nucleus</keyword>
<gene>
    <name evidence="6" type="primary">KNAG0D02480</name>
    <name evidence="6" type="ordered locus">KNAG_0D02480</name>
</gene>
<evidence type="ECO:0000256" key="4">
    <source>
        <dbReference type="RuleBase" id="RU364035"/>
    </source>
</evidence>
<dbReference type="RefSeq" id="XP_022464243.1">
    <property type="nucleotide sequence ID" value="XM_022607670.1"/>
</dbReference>
<evidence type="ECO:0000313" key="7">
    <source>
        <dbReference type="Proteomes" id="UP000006310"/>
    </source>
</evidence>
<dbReference type="AlphaFoldDB" id="J7RY18"/>
<dbReference type="GO" id="GO:0044615">
    <property type="term" value="C:nuclear pore nuclear basket"/>
    <property type="evidence" value="ECO:0007669"/>
    <property type="project" value="EnsemblFungi"/>
</dbReference>
<evidence type="ECO:0000256" key="5">
    <source>
        <dbReference type="SAM" id="MobiDB-lite"/>
    </source>
</evidence>
<dbReference type="PANTHER" id="PTHR11225:SF4">
    <property type="entry name" value="NUCLEAR PORE COMPLEX PROTEIN NUP93"/>
    <property type="match status" value="1"/>
</dbReference>
<dbReference type="PANTHER" id="PTHR11225">
    <property type="entry name" value="NUCLEAR PORE COMPLEX PROTEIN NUP93 NUCLEOPORIN NUP93 DEAD EYE PROTEIN"/>
    <property type="match status" value="1"/>
</dbReference>
<name>J7RY18_HUIN7</name>
<keyword evidence="4" id="KW-0811">Translocation</keyword>
<keyword evidence="4" id="KW-0509">mRNA transport</keyword>
<dbReference type="HOGENOM" id="CLU_011846_0_0_1"/>
<dbReference type="GO" id="GO:0000055">
    <property type="term" value="P:ribosomal large subunit export from nucleus"/>
    <property type="evidence" value="ECO:0007669"/>
    <property type="project" value="EnsemblFungi"/>
</dbReference>
<dbReference type="Pfam" id="PF04097">
    <property type="entry name" value="Nic96"/>
    <property type="match status" value="1"/>
</dbReference>
<dbReference type="EMBL" id="HE978317">
    <property type="protein sequence ID" value="CCK69997.1"/>
    <property type="molecule type" value="Genomic_DNA"/>
</dbReference>
<dbReference type="GO" id="GO:0016973">
    <property type="term" value="P:poly(A)+ mRNA export from nucleus"/>
    <property type="evidence" value="ECO:0007669"/>
    <property type="project" value="TreeGrafter"/>
</dbReference>
<dbReference type="KEGG" id="kng:KNAG_0D02480"/>
<sequence>MSGSALGSNPIAKREDEQESKGASTSKLFSDLIESSGTLPTTSSELGSIQLSINEINRRTKEMRAHTHVAANRDHTKAHYLLAGSGLAFDDVDTSLQNLQRVGQNGSSLGGARERDGKASASTTEIDSYLKLKKDENILTSIELVLSNAAKDFDTFVTSNLNLDWEQRKKVVRENFGILINQNSKGELQNHTSSVDAQPPSLKKLWNANGSLKNNTTPNNIARILSDDDNLPKFNVNEHHMVRAKFEGYGEVIHRFNNARQARAKFPLHQEFIRLLNSSGDNKNIQLLQSWRILEIADKSKMKNTNAEIINNSKHTLQSQFLELVASMYEKKMDEGLPTNINKMKSFIDSTLKNLADNTWKIANLTIVNNVPVWALIFYLLRAGLNEEALEVAVSNKSSFKKVEQSFLGYFKAYIQSKDNKLPVEFSTRLHTEYNQHIKNSLNGDPFRMAVYKIIGRCDLTRKNISAVTLYMEDWLWMHFMLIKEECVDPNDPVYERYTLEDFQSIILSHGPSKFKNSYLQILILSGLFELAVEYAYSINEIDAVHLAIELANQKLLRISTDQPSVNPSTGERFKFVSINAETNATQLNYAKVIASYTRSFKFSDPRIATEYLILIGLVETPTEIELCHEALRELVLETKEFSILLGKINRDGSRIPGVIEERQPLLHLNNEKEYLRTITEQAAHRAEEDGRIYDSLLLYQLSEEYDIVITLINGLLSDVLSNSDLSENLFWNDDTSESNPILLAERLIDIYLGNVEISQLISNKNQETCLLLLQLVKIRKLFISQQWQITLQELASLELLPLKDDASIRKRAEDFNSLNPNVIKCVPNLLVMSMTSISKEIRLLRSSVYQTTVKDQQISALKTVAKNLMVYAGMIQYKMPRETYSTLIALDVAL</sequence>
<comment type="similarity">
    <text evidence="2 4">Belongs to the nucleoporin interacting component (NIC) family.</text>
</comment>
<accession>J7RY18</accession>